<keyword evidence="1" id="KW-0732">Signal</keyword>
<evidence type="ECO:0000313" key="3">
    <source>
        <dbReference type="Proteomes" id="UP000541444"/>
    </source>
</evidence>
<organism evidence="2 3">
    <name type="scientific">Kingdonia uniflora</name>
    <dbReference type="NCBI Taxonomy" id="39325"/>
    <lineage>
        <taxon>Eukaryota</taxon>
        <taxon>Viridiplantae</taxon>
        <taxon>Streptophyta</taxon>
        <taxon>Embryophyta</taxon>
        <taxon>Tracheophyta</taxon>
        <taxon>Spermatophyta</taxon>
        <taxon>Magnoliopsida</taxon>
        <taxon>Ranunculales</taxon>
        <taxon>Circaeasteraceae</taxon>
        <taxon>Kingdonia</taxon>
    </lineage>
</organism>
<accession>A0A7J7LF61</accession>
<evidence type="ECO:0000313" key="2">
    <source>
        <dbReference type="EMBL" id="KAF6141306.1"/>
    </source>
</evidence>
<sequence>KVLVCLISCLWSPVVISVEGSDRIKTAGQVFYNQWLRRVIRFGDPYCEIKEHRCENEEDKA</sequence>
<keyword evidence="3" id="KW-1185">Reference proteome</keyword>
<dbReference type="EMBL" id="JACGCM010002329">
    <property type="protein sequence ID" value="KAF6141306.1"/>
    <property type="molecule type" value="Genomic_DNA"/>
</dbReference>
<dbReference type="Proteomes" id="UP000541444">
    <property type="component" value="Unassembled WGS sequence"/>
</dbReference>
<protein>
    <submittedName>
        <fullName evidence="2">Uncharacterized protein</fullName>
    </submittedName>
</protein>
<feature type="chain" id="PRO_5029517969" evidence="1">
    <location>
        <begin position="18"/>
        <end position="61"/>
    </location>
</feature>
<gene>
    <name evidence="2" type="ORF">GIB67_024390</name>
</gene>
<dbReference type="AlphaFoldDB" id="A0A7J7LF61"/>
<reference evidence="2 3" key="1">
    <citation type="journal article" date="2020" name="IScience">
        <title>Genome Sequencing of the Endangered Kingdonia uniflora (Circaeasteraceae, Ranunculales) Reveals Potential Mechanisms of Evolutionary Specialization.</title>
        <authorList>
            <person name="Sun Y."/>
            <person name="Deng T."/>
            <person name="Zhang A."/>
            <person name="Moore M.J."/>
            <person name="Landis J.B."/>
            <person name="Lin N."/>
            <person name="Zhang H."/>
            <person name="Zhang X."/>
            <person name="Huang J."/>
            <person name="Zhang X."/>
            <person name="Sun H."/>
            <person name="Wang H."/>
        </authorList>
    </citation>
    <scope>NUCLEOTIDE SEQUENCE [LARGE SCALE GENOMIC DNA]</scope>
    <source>
        <strain evidence="2">TB1705</strain>
        <tissue evidence="2">Leaf</tissue>
    </source>
</reference>
<evidence type="ECO:0000256" key="1">
    <source>
        <dbReference type="SAM" id="SignalP"/>
    </source>
</evidence>
<feature type="signal peptide" evidence="1">
    <location>
        <begin position="1"/>
        <end position="17"/>
    </location>
</feature>
<name>A0A7J7LF61_9MAGN</name>
<comment type="caution">
    <text evidence="2">The sequence shown here is derived from an EMBL/GenBank/DDBJ whole genome shotgun (WGS) entry which is preliminary data.</text>
</comment>
<feature type="non-terminal residue" evidence="2">
    <location>
        <position position="61"/>
    </location>
</feature>
<proteinExistence type="predicted"/>